<dbReference type="KEGG" id="sclf:BB341_30335"/>
<dbReference type="InterPro" id="IPR011251">
    <property type="entry name" value="Luciferase-like_dom"/>
</dbReference>
<proteinExistence type="predicted"/>
<dbReference type="GO" id="GO:0016705">
    <property type="term" value="F:oxidoreductase activity, acting on paired donors, with incorporation or reduction of molecular oxygen"/>
    <property type="evidence" value="ECO:0007669"/>
    <property type="project" value="InterPro"/>
</dbReference>
<evidence type="ECO:0000259" key="3">
    <source>
        <dbReference type="Pfam" id="PF00296"/>
    </source>
</evidence>
<keyword evidence="1" id="KW-0560">Oxidoreductase</keyword>
<dbReference type="Pfam" id="PF00296">
    <property type="entry name" value="Bac_luciferase"/>
    <property type="match status" value="1"/>
</dbReference>
<dbReference type="eggNOG" id="COG2141">
    <property type="taxonomic scope" value="Bacteria"/>
</dbReference>
<keyword evidence="5" id="KW-1185">Reference proteome</keyword>
<evidence type="ECO:0000313" key="5">
    <source>
        <dbReference type="Proteomes" id="UP000002357"/>
    </source>
</evidence>
<name>D5SLE7_STRCL</name>
<organism evidence="4 5">
    <name type="scientific">Streptomyces clavuligerus</name>
    <dbReference type="NCBI Taxonomy" id="1901"/>
    <lineage>
        <taxon>Bacteria</taxon>
        <taxon>Bacillati</taxon>
        <taxon>Actinomycetota</taxon>
        <taxon>Actinomycetes</taxon>
        <taxon>Kitasatosporales</taxon>
        <taxon>Streptomycetaceae</taxon>
        <taxon>Streptomyces</taxon>
    </lineage>
</organism>
<reference evidence="4 5" key="1">
    <citation type="journal article" date="2010" name="Genome Biol. Evol.">
        <title>The sequence of a 1.8-mb bacterial linear plasmid reveals a rich evolutionary reservoir of secondary metabolic pathways.</title>
        <authorList>
            <person name="Medema M.H."/>
            <person name="Trefzer A."/>
            <person name="Kovalchuk A."/>
            <person name="van den Berg M."/>
            <person name="Mueller U."/>
            <person name="Heijne W."/>
            <person name="Wu L."/>
            <person name="Alam M.T."/>
            <person name="Ronning C.M."/>
            <person name="Nierman W.C."/>
            <person name="Bovenberg R.A.L."/>
            <person name="Breitling R."/>
            <person name="Takano E."/>
        </authorList>
    </citation>
    <scope>NUCLEOTIDE SEQUENCE [LARGE SCALE GENOMIC DNA]</scope>
    <source>
        <strain evidence="5">ATCC 27064 / DSM 738 / JCM 4710 / NBRC 13307 / NCIMB 12785 / NRRL 3585 / VKM Ac-602</strain>
        <plasmid evidence="4">pSCL4</plasmid>
    </source>
</reference>
<keyword evidence="4" id="KW-0614">Plasmid</keyword>
<dbReference type="EMBL" id="CM000914">
    <property type="protein sequence ID" value="EFG04740.2"/>
    <property type="molecule type" value="Genomic_DNA"/>
</dbReference>
<feature type="domain" description="Luciferase-like" evidence="3">
    <location>
        <begin position="182"/>
        <end position="459"/>
    </location>
</feature>
<accession>D5SLE7</accession>
<protein>
    <submittedName>
        <fullName evidence="4">Coenzyme F420-dependent N5 N10-methylene tetrahydromethanopterin reductase and related flavin-dependent oxidoreductase</fullName>
    </submittedName>
</protein>
<geneLocation type="plasmid" evidence="4 5">
    <name>pSCL4</name>
</geneLocation>
<sequence length="493" mass="47836">MTAAAGARATPKSAPAPAPAAAAAGAAAPGAVFAVAGAVVSGAASAAGGAVAPGGAVSVPAPAPAAAGVAVSAAVVSVPAAVVPVAGAAAPGAASAVRGTAAPSAEALVPGTGTGTATPAPGTGTGGTGRATTAAAALPASACLSVSPSGAVSEAVSGAGAGAGDTAPGRGRVSVLFPHQIHDLTELTALAALVRDGAADRLWLGQSLAVESHHALAWLAGAGYRVPVGLSVALTALRHPYDAAAQARSLALLTGHAPVIGYGAGRPGFVRALHGHPYERPAAAVAEYLGAVRALLHGDPAAHRPELFPLGADLPAAPAAPLPELAAGVLRPGMAKAAARTADTAVGWMTPAPYVRDVLIPALDEGARTACRPRPRMVTVTHAAVARRGRSPLILAQRGAAAHLAAPHYAAMLRRAGLAVDASDPVAGARELVEEGVFLYGDPAELADRIRDCFAAGVDEVVLNPAGTAWTHGFAAALDDLRDITEALGTPHG</sequence>
<gene>
    <name evidence="4" type="ORF">SCLAV_p1254</name>
</gene>
<dbReference type="InterPro" id="IPR050564">
    <property type="entry name" value="F420-G6PD/mer"/>
</dbReference>
<dbReference type="PANTHER" id="PTHR43244">
    <property type="match status" value="1"/>
</dbReference>
<dbReference type="AlphaFoldDB" id="D5SLE7"/>
<feature type="region of interest" description="Disordered" evidence="2">
    <location>
        <begin position="107"/>
        <end position="131"/>
    </location>
</feature>
<dbReference type="Proteomes" id="UP000002357">
    <property type="component" value="Plasmid pSCL4"/>
</dbReference>
<dbReference type="PANTHER" id="PTHR43244:SF1">
    <property type="entry name" value="5,10-METHYLENETETRAHYDROMETHANOPTERIN REDUCTASE"/>
    <property type="match status" value="1"/>
</dbReference>
<dbReference type="Gene3D" id="3.20.20.30">
    <property type="entry name" value="Luciferase-like domain"/>
    <property type="match status" value="1"/>
</dbReference>
<dbReference type="InterPro" id="IPR036661">
    <property type="entry name" value="Luciferase-like_sf"/>
</dbReference>
<evidence type="ECO:0000313" key="4">
    <source>
        <dbReference type="EMBL" id="EFG04740.2"/>
    </source>
</evidence>
<evidence type="ECO:0000256" key="2">
    <source>
        <dbReference type="SAM" id="MobiDB-lite"/>
    </source>
</evidence>
<evidence type="ECO:0000256" key="1">
    <source>
        <dbReference type="ARBA" id="ARBA00023002"/>
    </source>
</evidence>
<dbReference type="SUPFAM" id="SSF51679">
    <property type="entry name" value="Bacterial luciferase-like"/>
    <property type="match status" value="1"/>
</dbReference>